<feature type="domain" description="Type II secretion system protein GspF" evidence="7">
    <location>
        <begin position="152"/>
        <end position="270"/>
    </location>
</feature>
<dbReference type="PANTHER" id="PTHR35007:SF1">
    <property type="entry name" value="PILUS ASSEMBLY PROTEIN"/>
    <property type="match status" value="1"/>
</dbReference>
<keyword evidence="3 6" id="KW-0812">Transmembrane</keyword>
<evidence type="ECO:0000313" key="9">
    <source>
        <dbReference type="Proteomes" id="UP000199584"/>
    </source>
</evidence>
<dbReference type="PANTHER" id="PTHR35007">
    <property type="entry name" value="INTEGRAL MEMBRANE PROTEIN-RELATED"/>
    <property type="match status" value="1"/>
</dbReference>
<dbReference type="STRING" id="39060.SAMN05660706_11421"/>
<dbReference type="AlphaFoldDB" id="A0A1I6DNQ1"/>
<gene>
    <name evidence="8" type="ORF">SAMN05660706_11421</name>
</gene>
<dbReference type="Pfam" id="PF00482">
    <property type="entry name" value="T2SSF"/>
    <property type="match status" value="1"/>
</dbReference>
<dbReference type="GO" id="GO:0005886">
    <property type="term" value="C:plasma membrane"/>
    <property type="evidence" value="ECO:0007669"/>
    <property type="project" value="UniProtKB-SubCell"/>
</dbReference>
<evidence type="ECO:0000256" key="3">
    <source>
        <dbReference type="ARBA" id="ARBA00022692"/>
    </source>
</evidence>
<evidence type="ECO:0000256" key="6">
    <source>
        <dbReference type="SAM" id="Phobius"/>
    </source>
</evidence>
<proteinExistence type="predicted"/>
<sequence length="283" mass="31832">MFYFTLAVFASVACFGLGIISYRRHSIFEILLTSKPQNKKDIIKELYRITNRLLIAVGINLNMEEIDFKLKLAGRPYNLQAIDFVGIMAAFVGLVLVSALSLCLGGVIDPWIVMLFTFAAVVAPWAKIKADAERGRESFREDLINLSRRMEIAATGGLMPVRVLEWSAEGETLLARELKNVIDQVRLGKPLHFVFSNMAARYNLAEADELALVLKHAEKGSAIANYLRDLNRTFRNRKELELFTKASKLKPKVTVYLVLSAILTTVCFVVMPIILETIKIYNS</sequence>
<comment type="subcellular location">
    <subcellularLocation>
        <location evidence="1">Cell membrane</location>
        <topology evidence="1">Multi-pass membrane protein</topology>
    </subcellularLocation>
</comment>
<dbReference type="Proteomes" id="UP000199584">
    <property type="component" value="Unassembled WGS sequence"/>
</dbReference>
<evidence type="ECO:0000256" key="4">
    <source>
        <dbReference type="ARBA" id="ARBA00022989"/>
    </source>
</evidence>
<accession>A0A1I6DNQ1</accession>
<dbReference type="RefSeq" id="WP_165608257.1">
    <property type="nucleotide sequence ID" value="NZ_FOYM01000014.1"/>
</dbReference>
<keyword evidence="4 6" id="KW-1133">Transmembrane helix</keyword>
<evidence type="ECO:0000259" key="7">
    <source>
        <dbReference type="Pfam" id="PF00482"/>
    </source>
</evidence>
<feature type="transmembrane region" description="Helical" evidence="6">
    <location>
        <begin position="81"/>
        <end position="102"/>
    </location>
</feature>
<keyword evidence="2" id="KW-1003">Cell membrane</keyword>
<dbReference type="EMBL" id="FOYM01000014">
    <property type="protein sequence ID" value="SFR06998.1"/>
    <property type="molecule type" value="Genomic_DNA"/>
</dbReference>
<keyword evidence="5 6" id="KW-0472">Membrane</keyword>
<name>A0A1I6DNQ1_9FIRM</name>
<protein>
    <submittedName>
        <fullName evidence="8">Type II secretion system (T2SS), protein F</fullName>
    </submittedName>
</protein>
<evidence type="ECO:0000256" key="5">
    <source>
        <dbReference type="ARBA" id="ARBA00023136"/>
    </source>
</evidence>
<evidence type="ECO:0000313" key="8">
    <source>
        <dbReference type="EMBL" id="SFR06998.1"/>
    </source>
</evidence>
<evidence type="ECO:0000256" key="2">
    <source>
        <dbReference type="ARBA" id="ARBA00022475"/>
    </source>
</evidence>
<feature type="transmembrane region" description="Helical" evidence="6">
    <location>
        <begin position="6"/>
        <end position="22"/>
    </location>
</feature>
<reference evidence="9" key="1">
    <citation type="submission" date="2016-10" db="EMBL/GenBank/DDBJ databases">
        <authorList>
            <person name="Varghese N."/>
            <person name="Submissions S."/>
        </authorList>
    </citation>
    <scope>NUCLEOTIDE SEQUENCE [LARGE SCALE GENOMIC DNA]</scope>
    <source>
        <strain evidence="9">DSM 3669</strain>
    </source>
</reference>
<evidence type="ECO:0000256" key="1">
    <source>
        <dbReference type="ARBA" id="ARBA00004651"/>
    </source>
</evidence>
<dbReference type="InterPro" id="IPR018076">
    <property type="entry name" value="T2SS_GspF_dom"/>
</dbReference>
<feature type="transmembrane region" description="Helical" evidence="6">
    <location>
        <begin position="108"/>
        <end position="126"/>
    </location>
</feature>
<feature type="transmembrane region" description="Helical" evidence="6">
    <location>
        <begin position="253"/>
        <end position="275"/>
    </location>
</feature>
<organism evidence="8 9">
    <name type="scientific">Desulfoscipio geothermicus DSM 3669</name>
    <dbReference type="NCBI Taxonomy" id="1121426"/>
    <lineage>
        <taxon>Bacteria</taxon>
        <taxon>Bacillati</taxon>
        <taxon>Bacillota</taxon>
        <taxon>Clostridia</taxon>
        <taxon>Eubacteriales</taxon>
        <taxon>Desulfallaceae</taxon>
        <taxon>Desulfoscipio</taxon>
    </lineage>
</organism>
<keyword evidence="9" id="KW-1185">Reference proteome</keyword>